<dbReference type="Proteomes" id="UP000054815">
    <property type="component" value="Unassembled WGS sequence"/>
</dbReference>
<reference evidence="1 2" key="1">
    <citation type="submission" date="2015-01" db="EMBL/GenBank/DDBJ databases">
        <title>Evolution of Trichinella species and genotypes.</title>
        <authorList>
            <person name="Korhonen P.K."/>
            <person name="Edoardo P."/>
            <person name="Giuseppe L.R."/>
            <person name="Gasser R.B."/>
        </authorList>
    </citation>
    <scope>NUCLEOTIDE SEQUENCE [LARGE SCALE GENOMIC DNA]</scope>
    <source>
        <strain evidence="1">ISS141</strain>
    </source>
</reference>
<organism evidence="1 2">
    <name type="scientific">Trichinella pseudospiralis</name>
    <name type="common">Parasitic roundworm</name>
    <dbReference type="NCBI Taxonomy" id="6337"/>
    <lineage>
        <taxon>Eukaryota</taxon>
        <taxon>Metazoa</taxon>
        <taxon>Ecdysozoa</taxon>
        <taxon>Nematoda</taxon>
        <taxon>Enoplea</taxon>
        <taxon>Dorylaimia</taxon>
        <taxon>Trichinellida</taxon>
        <taxon>Trichinellidae</taxon>
        <taxon>Trichinella</taxon>
    </lineage>
</organism>
<sequence length="81" mass="8567">MATNGCDKACGSLFCAMNSTDYLLSSPGMPCDPVIGRCVKKKSGSSLSNIATNGSKACASLFFAMNTSDYLDPYRPQEAVR</sequence>
<evidence type="ECO:0000313" key="2">
    <source>
        <dbReference type="Proteomes" id="UP000054815"/>
    </source>
</evidence>
<name>A0A0V0YD13_TRIPS</name>
<proteinExistence type="predicted"/>
<comment type="caution">
    <text evidence="1">The sequence shown here is derived from an EMBL/GenBank/DDBJ whole genome shotgun (WGS) entry which is preliminary data.</text>
</comment>
<accession>A0A0V0YD13</accession>
<dbReference type="AlphaFoldDB" id="A0A0V0YD13"/>
<evidence type="ECO:0000313" key="1">
    <source>
        <dbReference type="EMBL" id="KRX98278.1"/>
    </source>
</evidence>
<gene>
    <name evidence="1" type="ORF">T4E_7843</name>
</gene>
<protein>
    <submittedName>
        <fullName evidence="1">Uncharacterized protein</fullName>
    </submittedName>
</protein>
<dbReference type="EMBL" id="JYDU01000023">
    <property type="protein sequence ID" value="KRX98278.1"/>
    <property type="molecule type" value="Genomic_DNA"/>
</dbReference>